<accession>A0ACB9YGW5</accession>
<evidence type="ECO:0000313" key="1">
    <source>
        <dbReference type="EMBL" id="KAI4858511.1"/>
    </source>
</evidence>
<protein>
    <submittedName>
        <fullName evidence="1">Uncharacterized protein</fullName>
    </submittedName>
</protein>
<comment type="caution">
    <text evidence="1">The sequence shown here is derived from an EMBL/GenBank/DDBJ whole genome shotgun (WGS) entry which is preliminary data.</text>
</comment>
<dbReference type="EMBL" id="MU393747">
    <property type="protein sequence ID" value="KAI4858511.1"/>
    <property type="molecule type" value="Genomic_DNA"/>
</dbReference>
<gene>
    <name evidence="1" type="ORF">F4820DRAFT_463183</name>
</gene>
<name>A0ACB9YGW5_9PEZI</name>
<dbReference type="Proteomes" id="UP001497700">
    <property type="component" value="Unassembled WGS sequence"/>
</dbReference>
<organism evidence="1 2">
    <name type="scientific">Hypoxylon rubiginosum</name>
    <dbReference type="NCBI Taxonomy" id="110542"/>
    <lineage>
        <taxon>Eukaryota</taxon>
        <taxon>Fungi</taxon>
        <taxon>Dikarya</taxon>
        <taxon>Ascomycota</taxon>
        <taxon>Pezizomycotina</taxon>
        <taxon>Sordariomycetes</taxon>
        <taxon>Xylariomycetidae</taxon>
        <taxon>Xylariales</taxon>
        <taxon>Hypoxylaceae</taxon>
        <taxon>Hypoxylon</taxon>
    </lineage>
</organism>
<keyword evidence="2" id="KW-1185">Reference proteome</keyword>
<sequence>MSFGYAVGDVIAVLGLFERVAVELRNYRNAPAHFQHLSVELDLLRNTLQHVLHLHPKNEFERGTLDRIRAIAIHCLQPLQALANKMQVKEGSLGHFRTTKSLNAIGTRLHWSLIAQKDGLRQAYI</sequence>
<proteinExistence type="predicted"/>
<evidence type="ECO:0000313" key="2">
    <source>
        <dbReference type="Proteomes" id="UP001497700"/>
    </source>
</evidence>
<reference evidence="1 2" key="1">
    <citation type="journal article" date="2022" name="New Phytol.">
        <title>Ecological generalism drives hyperdiversity of secondary metabolite gene clusters in xylarialean endophytes.</title>
        <authorList>
            <person name="Franco M.E.E."/>
            <person name="Wisecaver J.H."/>
            <person name="Arnold A.E."/>
            <person name="Ju Y.M."/>
            <person name="Slot J.C."/>
            <person name="Ahrendt S."/>
            <person name="Moore L.P."/>
            <person name="Eastman K.E."/>
            <person name="Scott K."/>
            <person name="Konkel Z."/>
            <person name="Mondo S.J."/>
            <person name="Kuo A."/>
            <person name="Hayes R.D."/>
            <person name="Haridas S."/>
            <person name="Andreopoulos B."/>
            <person name="Riley R."/>
            <person name="LaButti K."/>
            <person name="Pangilinan J."/>
            <person name="Lipzen A."/>
            <person name="Amirebrahimi M."/>
            <person name="Yan J."/>
            <person name="Adam C."/>
            <person name="Keymanesh K."/>
            <person name="Ng V."/>
            <person name="Louie K."/>
            <person name="Northen T."/>
            <person name="Drula E."/>
            <person name="Henrissat B."/>
            <person name="Hsieh H.M."/>
            <person name="Youens-Clark K."/>
            <person name="Lutzoni F."/>
            <person name="Miadlikowska J."/>
            <person name="Eastwood D.C."/>
            <person name="Hamelin R.C."/>
            <person name="Grigoriev I.V."/>
            <person name="U'Ren J.M."/>
        </authorList>
    </citation>
    <scope>NUCLEOTIDE SEQUENCE [LARGE SCALE GENOMIC DNA]</scope>
    <source>
        <strain evidence="1 2">CBS 119005</strain>
    </source>
</reference>